<sequence>MKSTPIKVIEETVATQPLARQEERCQNHGQGREVQTPVQPSDAAKDEKHHKDPSQRSRFIHESKRLAKELQDSISSSTLPLDPSD</sequence>
<accession>A0ABD0LC74</accession>
<name>A0ABD0LC74_9CAEN</name>
<evidence type="ECO:0000256" key="1">
    <source>
        <dbReference type="SAM" id="MobiDB-lite"/>
    </source>
</evidence>
<dbReference type="EMBL" id="JACVVK020000065">
    <property type="protein sequence ID" value="KAK7496711.1"/>
    <property type="molecule type" value="Genomic_DNA"/>
</dbReference>
<evidence type="ECO:0000313" key="2">
    <source>
        <dbReference type="EMBL" id="KAK7496711.1"/>
    </source>
</evidence>
<feature type="compositionally biased region" description="Basic and acidic residues" evidence="1">
    <location>
        <begin position="43"/>
        <end position="61"/>
    </location>
</feature>
<gene>
    <name evidence="2" type="ORF">BaRGS_00012118</name>
</gene>
<reference evidence="2 3" key="1">
    <citation type="journal article" date="2023" name="Sci. Data">
        <title>Genome assembly of the Korean intertidal mud-creeper Batillaria attramentaria.</title>
        <authorList>
            <person name="Patra A.K."/>
            <person name="Ho P.T."/>
            <person name="Jun S."/>
            <person name="Lee S.J."/>
            <person name="Kim Y."/>
            <person name="Won Y.J."/>
        </authorList>
    </citation>
    <scope>NUCLEOTIDE SEQUENCE [LARGE SCALE GENOMIC DNA]</scope>
    <source>
        <strain evidence="2">Wonlab-2016</strain>
    </source>
</reference>
<protein>
    <submittedName>
        <fullName evidence="2">Uncharacterized protein</fullName>
    </submittedName>
</protein>
<evidence type="ECO:0000313" key="3">
    <source>
        <dbReference type="Proteomes" id="UP001519460"/>
    </source>
</evidence>
<dbReference type="Proteomes" id="UP001519460">
    <property type="component" value="Unassembled WGS sequence"/>
</dbReference>
<feature type="region of interest" description="Disordered" evidence="1">
    <location>
        <begin position="1"/>
        <end position="61"/>
    </location>
</feature>
<organism evidence="2 3">
    <name type="scientific">Batillaria attramentaria</name>
    <dbReference type="NCBI Taxonomy" id="370345"/>
    <lineage>
        <taxon>Eukaryota</taxon>
        <taxon>Metazoa</taxon>
        <taxon>Spiralia</taxon>
        <taxon>Lophotrochozoa</taxon>
        <taxon>Mollusca</taxon>
        <taxon>Gastropoda</taxon>
        <taxon>Caenogastropoda</taxon>
        <taxon>Sorbeoconcha</taxon>
        <taxon>Cerithioidea</taxon>
        <taxon>Batillariidae</taxon>
        <taxon>Batillaria</taxon>
    </lineage>
</organism>
<proteinExistence type="predicted"/>
<keyword evidence="3" id="KW-1185">Reference proteome</keyword>
<comment type="caution">
    <text evidence="2">The sequence shown here is derived from an EMBL/GenBank/DDBJ whole genome shotgun (WGS) entry which is preliminary data.</text>
</comment>
<dbReference type="AlphaFoldDB" id="A0ABD0LC74"/>